<dbReference type="Gene3D" id="3.40.50.620">
    <property type="entry name" value="HUPs"/>
    <property type="match status" value="1"/>
</dbReference>
<comment type="caution">
    <text evidence="2">The sequence shown here is derived from an EMBL/GenBank/DDBJ whole genome shotgun (WGS) entry which is preliminary data.</text>
</comment>
<evidence type="ECO:0000313" key="2">
    <source>
        <dbReference type="EMBL" id="KAF7837819.1"/>
    </source>
</evidence>
<dbReference type="PANTHER" id="PTHR46553">
    <property type="entry name" value="ADENINE NUCLEOTIDE ALPHA HYDROLASES-LIKE SUPERFAMILY PROTEIN"/>
    <property type="match status" value="1"/>
</dbReference>
<dbReference type="AlphaFoldDB" id="A0A834X4H3"/>
<dbReference type="CDD" id="cd23659">
    <property type="entry name" value="USP_At3g01520-like"/>
    <property type="match status" value="1"/>
</dbReference>
<organism evidence="2 3">
    <name type="scientific">Senna tora</name>
    <dbReference type="NCBI Taxonomy" id="362788"/>
    <lineage>
        <taxon>Eukaryota</taxon>
        <taxon>Viridiplantae</taxon>
        <taxon>Streptophyta</taxon>
        <taxon>Embryophyta</taxon>
        <taxon>Tracheophyta</taxon>
        <taxon>Spermatophyta</taxon>
        <taxon>Magnoliopsida</taxon>
        <taxon>eudicotyledons</taxon>
        <taxon>Gunneridae</taxon>
        <taxon>Pentapetalae</taxon>
        <taxon>rosids</taxon>
        <taxon>fabids</taxon>
        <taxon>Fabales</taxon>
        <taxon>Fabaceae</taxon>
        <taxon>Caesalpinioideae</taxon>
        <taxon>Cassia clade</taxon>
        <taxon>Senna</taxon>
    </lineage>
</organism>
<sequence length="177" mass="19360">MEKRGKKAVMMVGIDETEHSFYALEWTLTHFFPSQTAHHFQLLALHAKPSPSSLVDLQPDSGSAEFISIVGGDLNSTAHRTIQKAKDICGRKSVNVITEVVEGDARTVLCEAAERHGATVLVVGCHGYGAVKRVILGSVSDYCVQHAHCSVMVVKRPKIKHLHNSSSSHTHFPIQKV</sequence>
<protein>
    <submittedName>
        <fullName evidence="2">Universal stress protein PHOS34</fullName>
    </submittedName>
</protein>
<dbReference type="EMBL" id="JAAIUW010000003">
    <property type="protein sequence ID" value="KAF7837819.1"/>
    <property type="molecule type" value="Genomic_DNA"/>
</dbReference>
<dbReference type="InterPro" id="IPR014729">
    <property type="entry name" value="Rossmann-like_a/b/a_fold"/>
</dbReference>
<dbReference type="PRINTS" id="PR01438">
    <property type="entry name" value="UNVRSLSTRESS"/>
</dbReference>
<dbReference type="SUPFAM" id="SSF52402">
    <property type="entry name" value="Adenine nucleotide alpha hydrolases-like"/>
    <property type="match status" value="1"/>
</dbReference>
<gene>
    <name evidence="2" type="ORF">G2W53_006301</name>
</gene>
<proteinExistence type="predicted"/>
<dbReference type="OrthoDB" id="843225at2759"/>
<keyword evidence="3" id="KW-1185">Reference proteome</keyword>
<name>A0A834X4H3_9FABA</name>
<dbReference type="Proteomes" id="UP000634136">
    <property type="component" value="Unassembled WGS sequence"/>
</dbReference>
<dbReference type="PANTHER" id="PTHR46553:SF3">
    <property type="entry name" value="ADENINE NUCLEOTIDE ALPHA HYDROLASES-LIKE SUPERFAMILY PROTEIN"/>
    <property type="match status" value="1"/>
</dbReference>
<evidence type="ECO:0000259" key="1">
    <source>
        <dbReference type="Pfam" id="PF00582"/>
    </source>
</evidence>
<evidence type="ECO:0000313" key="3">
    <source>
        <dbReference type="Proteomes" id="UP000634136"/>
    </source>
</evidence>
<reference evidence="2" key="1">
    <citation type="submission" date="2020-09" db="EMBL/GenBank/DDBJ databases">
        <title>Genome-Enabled Discovery of Anthraquinone Biosynthesis in Senna tora.</title>
        <authorList>
            <person name="Kang S.-H."/>
            <person name="Pandey R.P."/>
            <person name="Lee C.-M."/>
            <person name="Sim J.-S."/>
            <person name="Jeong J.-T."/>
            <person name="Choi B.-S."/>
            <person name="Jung M."/>
            <person name="Ginzburg D."/>
            <person name="Zhao K."/>
            <person name="Won S.Y."/>
            <person name="Oh T.-J."/>
            <person name="Yu Y."/>
            <person name="Kim N.-H."/>
            <person name="Lee O.R."/>
            <person name="Lee T.-H."/>
            <person name="Bashyal P."/>
            <person name="Kim T.-S."/>
            <person name="Lee W.-H."/>
            <person name="Kawkins C."/>
            <person name="Kim C.-K."/>
            <person name="Kim J.S."/>
            <person name="Ahn B.O."/>
            <person name="Rhee S.Y."/>
            <person name="Sohng J.K."/>
        </authorList>
    </citation>
    <scope>NUCLEOTIDE SEQUENCE</scope>
    <source>
        <tissue evidence="2">Leaf</tissue>
    </source>
</reference>
<feature type="domain" description="UspA" evidence="1">
    <location>
        <begin position="10"/>
        <end position="155"/>
    </location>
</feature>
<dbReference type="Pfam" id="PF00582">
    <property type="entry name" value="Usp"/>
    <property type="match status" value="1"/>
</dbReference>
<dbReference type="InterPro" id="IPR006015">
    <property type="entry name" value="Universal_stress_UspA"/>
</dbReference>
<accession>A0A834X4H3</accession>
<dbReference type="InterPro" id="IPR006016">
    <property type="entry name" value="UspA"/>
</dbReference>